<evidence type="ECO:0000313" key="4">
    <source>
        <dbReference type="EMBL" id="RIB22622.1"/>
    </source>
</evidence>
<name>A0A397VKV5_9GLOM</name>
<dbReference type="Pfam" id="PF24681">
    <property type="entry name" value="Kelch_KLHDC2_KLHL20_DRC7"/>
    <property type="match status" value="1"/>
</dbReference>
<keyword evidence="3" id="KW-0472">Membrane</keyword>
<evidence type="ECO:0000256" key="1">
    <source>
        <dbReference type="ARBA" id="ARBA00022441"/>
    </source>
</evidence>
<protein>
    <recommendedName>
        <fullName evidence="6">Galactose oxidase</fullName>
    </recommendedName>
</protein>
<evidence type="ECO:0000256" key="2">
    <source>
        <dbReference type="ARBA" id="ARBA00022737"/>
    </source>
</evidence>
<evidence type="ECO:0008006" key="6">
    <source>
        <dbReference type="Google" id="ProtNLM"/>
    </source>
</evidence>
<proteinExistence type="predicted"/>
<keyword evidence="5" id="KW-1185">Reference proteome</keyword>
<dbReference type="PANTHER" id="PTHR46093">
    <property type="entry name" value="ACYL-COA-BINDING DOMAIN-CONTAINING PROTEIN 5"/>
    <property type="match status" value="1"/>
</dbReference>
<feature type="transmembrane region" description="Helical" evidence="3">
    <location>
        <begin position="6"/>
        <end position="30"/>
    </location>
</feature>
<keyword evidence="2" id="KW-0677">Repeat</keyword>
<evidence type="ECO:0000256" key="3">
    <source>
        <dbReference type="SAM" id="Phobius"/>
    </source>
</evidence>
<dbReference type="Gene3D" id="2.120.10.80">
    <property type="entry name" value="Kelch-type beta propeller"/>
    <property type="match status" value="1"/>
</dbReference>
<dbReference type="PANTHER" id="PTHR46093:SF18">
    <property type="entry name" value="FIBRONECTIN TYPE-III DOMAIN-CONTAINING PROTEIN"/>
    <property type="match status" value="1"/>
</dbReference>
<keyword evidence="3" id="KW-1133">Transmembrane helix</keyword>
<comment type="caution">
    <text evidence="4">The sequence shown here is derived from an EMBL/GenBank/DDBJ whole genome shotgun (WGS) entry which is preliminary data.</text>
</comment>
<dbReference type="InterPro" id="IPR015915">
    <property type="entry name" value="Kelch-typ_b-propeller"/>
</dbReference>
<dbReference type="OrthoDB" id="432528at2759"/>
<keyword evidence="1" id="KW-0880">Kelch repeat</keyword>
<dbReference type="EMBL" id="QKWP01000301">
    <property type="protein sequence ID" value="RIB22622.1"/>
    <property type="molecule type" value="Genomic_DNA"/>
</dbReference>
<dbReference type="InterPro" id="IPR011043">
    <property type="entry name" value="Gal_Oxase/kelch_b-propeller"/>
</dbReference>
<dbReference type="Proteomes" id="UP000266673">
    <property type="component" value="Unassembled WGS sequence"/>
</dbReference>
<reference evidence="4 5" key="1">
    <citation type="submission" date="2018-06" db="EMBL/GenBank/DDBJ databases">
        <title>Comparative genomics reveals the genomic features of Rhizophagus irregularis, R. cerebriforme, R. diaphanum and Gigaspora rosea, and their symbiotic lifestyle signature.</title>
        <authorList>
            <person name="Morin E."/>
            <person name="San Clemente H."/>
            <person name="Chen E.C.H."/>
            <person name="De La Providencia I."/>
            <person name="Hainaut M."/>
            <person name="Kuo A."/>
            <person name="Kohler A."/>
            <person name="Murat C."/>
            <person name="Tang N."/>
            <person name="Roy S."/>
            <person name="Loubradou J."/>
            <person name="Henrissat B."/>
            <person name="Grigoriev I.V."/>
            <person name="Corradi N."/>
            <person name="Roux C."/>
            <person name="Martin F.M."/>
        </authorList>
    </citation>
    <scope>NUCLEOTIDE SEQUENCE [LARGE SCALE GENOMIC DNA]</scope>
    <source>
        <strain evidence="4 5">DAOM 194757</strain>
    </source>
</reference>
<keyword evidence="3" id="KW-0812">Transmembrane</keyword>
<gene>
    <name evidence="4" type="ORF">C2G38_2033443</name>
</gene>
<evidence type="ECO:0000313" key="5">
    <source>
        <dbReference type="Proteomes" id="UP000266673"/>
    </source>
</evidence>
<organism evidence="4 5">
    <name type="scientific">Gigaspora rosea</name>
    <dbReference type="NCBI Taxonomy" id="44941"/>
    <lineage>
        <taxon>Eukaryota</taxon>
        <taxon>Fungi</taxon>
        <taxon>Fungi incertae sedis</taxon>
        <taxon>Mucoromycota</taxon>
        <taxon>Glomeromycotina</taxon>
        <taxon>Glomeromycetes</taxon>
        <taxon>Diversisporales</taxon>
        <taxon>Gigasporaceae</taxon>
        <taxon>Gigaspora</taxon>
    </lineage>
</organism>
<dbReference type="SUPFAM" id="SSF50965">
    <property type="entry name" value="Galactose oxidase, central domain"/>
    <property type="match status" value="1"/>
</dbReference>
<accession>A0A397VKV5</accession>
<dbReference type="AlphaFoldDB" id="A0A397VKV5"/>
<sequence length="222" mass="24534">MEDIFILQSLLIINSILVVDLNLMVLLVVLRMNFFYLDVSKPFKTTDSDPIPWIDLTFTGGPLKTDATACIGGKNNDIIFIFGGISKFDDLNAYQSFVNQFDTNKQQWINITSVGNVPTNRFDISCANFDNGLIAIFSGNGLNITNDLWIFNTLTLTWNLNNAINAPLPMSGYCAVTLSDGNILYIGESSARKSAVYMSMNYSTLGPPPPSRQLFSAVLSFI</sequence>